<sequence length="162" mass="18458">MHNPDSVFSLEDNQALILAVGEIITPKIKQRDQFEHLNPAEQTFIYLDVFEAALNTGSLESFFLNSGQFTHEIIGAYSNIKAYKTVRLLEQAMSVFPDKKVPKNKAERLSIIKGLHESTRKHWESLFNQLFESGEPVADLLATYIRKNQEQFMPLSNTQGDV</sequence>
<keyword evidence="3" id="KW-1185">Reference proteome</keyword>
<accession>A0A2G1VWD3</accession>
<dbReference type="InterPro" id="IPR025402">
    <property type="entry name" value="DMP19_C"/>
</dbReference>
<gene>
    <name evidence="2" type="ORF">CJ305_01455</name>
</gene>
<dbReference type="EMBL" id="NQXA01000001">
    <property type="protein sequence ID" value="PHQ30920.1"/>
    <property type="molecule type" value="Genomic_DNA"/>
</dbReference>
<reference evidence="2 3" key="1">
    <citation type="submission" date="2017-08" db="EMBL/GenBank/DDBJ databases">
        <title>The whole genome shortgun sequences of strain Leeuwenhoekiella nanhaiensis G18 from the South China Sea.</title>
        <authorList>
            <person name="Liu Q."/>
        </authorList>
    </citation>
    <scope>NUCLEOTIDE SEQUENCE [LARGE SCALE GENOMIC DNA]</scope>
    <source>
        <strain evidence="2 3">G18</strain>
    </source>
</reference>
<dbReference type="AlphaFoldDB" id="A0A2G1VWD3"/>
<evidence type="ECO:0000313" key="2">
    <source>
        <dbReference type="EMBL" id="PHQ30920.1"/>
    </source>
</evidence>
<organism evidence="2 3">
    <name type="scientific">Leeuwenhoekiella nanhaiensis</name>
    <dbReference type="NCBI Taxonomy" id="1655491"/>
    <lineage>
        <taxon>Bacteria</taxon>
        <taxon>Pseudomonadati</taxon>
        <taxon>Bacteroidota</taxon>
        <taxon>Flavobacteriia</taxon>
        <taxon>Flavobacteriales</taxon>
        <taxon>Flavobacteriaceae</taxon>
        <taxon>Leeuwenhoekiella</taxon>
    </lineage>
</organism>
<name>A0A2G1VWD3_9FLAO</name>
<dbReference type="OrthoDB" id="7989464at2"/>
<comment type="caution">
    <text evidence="2">The sequence shown here is derived from an EMBL/GenBank/DDBJ whole genome shotgun (WGS) entry which is preliminary data.</text>
</comment>
<feature type="domain" description="DNA mimic protein DMP19 C-terminal" evidence="1">
    <location>
        <begin position="36"/>
        <end position="148"/>
    </location>
</feature>
<evidence type="ECO:0000259" key="1">
    <source>
        <dbReference type="Pfam" id="PF14300"/>
    </source>
</evidence>
<evidence type="ECO:0000313" key="3">
    <source>
        <dbReference type="Proteomes" id="UP000229433"/>
    </source>
</evidence>
<proteinExistence type="predicted"/>
<protein>
    <recommendedName>
        <fullName evidence="1">DNA mimic protein DMP19 C-terminal domain-containing protein</fullName>
    </recommendedName>
</protein>
<dbReference type="Pfam" id="PF14300">
    <property type="entry name" value="DMP19"/>
    <property type="match status" value="1"/>
</dbReference>
<dbReference type="RefSeq" id="WP_099644459.1">
    <property type="nucleotide sequence ID" value="NZ_KZ319287.1"/>
</dbReference>
<dbReference type="Gene3D" id="1.20.1420.60">
    <property type="match status" value="1"/>
</dbReference>
<dbReference type="Proteomes" id="UP000229433">
    <property type="component" value="Unassembled WGS sequence"/>
</dbReference>